<dbReference type="Gene3D" id="2.60.40.1180">
    <property type="entry name" value="Golgi alpha-mannosidase II"/>
    <property type="match status" value="1"/>
</dbReference>
<gene>
    <name evidence="2" type="ORF">U0R11_03910</name>
</gene>
<dbReference type="PANTHER" id="PTHR10357">
    <property type="entry name" value="ALPHA-AMYLASE FAMILY MEMBER"/>
    <property type="match status" value="1"/>
</dbReference>
<dbReference type="SMART" id="SM00642">
    <property type="entry name" value="Aamy"/>
    <property type="match status" value="1"/>
</dbReference>
<sequence>MYNPTLQPFIDSIIASKKFKNSTQDQYFLHRLIANIDDIHAIYARIYGHLPQAKDLFGQLIQVLFQAHLDRSPALKNRDEIKEKKGQWFLSNELTGMSLYVDRFAGNIEGLASKLPYLEDLGVNLLHLMPLFKSPEGESDGGYAVEDFRVIEEKLGTIKDLKKLQAQLLEKDMYLMIDIVLNHTSHHHEWAKKAKAGNPEFQEYYYLYDDRSIPDQMEESMPEIFPESSPGSFTFQESIQKWVMTVFHQYQWDLNYRNPKVLIEMLDNLLFYGNLGVDIVRIDAPAFIWKQLGTTCQNLPEAHALLQLIKLCTEVSTPGMAILGEAIVAPAQIMEYFGKGRYTTHECDFAYNATHMALQWDALATGDTRIMLEAQHELAKKPLGSSWITYTRCHDDIGLGYDDYMIANVGFTPYLHRYYLKNYYGGIQEDSPAAGALFAINPKTQDARISGSLASLCGLEKAIAAKDSKWIEESIQKILLMEAHCLFLGGIPMLFYGDEAAYINDYSYLEDPNKSYDNRWMHRPIIHWEKNSLVKKKGTVENKVYTSLKELITLRKKLKVVADLKNIAWLPCTNKSIVGYVRYIENERIYFLFNFSSLEQNIPVHAIEPNKQNKNCLWSKKQVSLEKGSLLFQPYQFYILADS</sequence>
<dbReference type="InterPro" id="IPR017853">
    <property type="entry name" value="GH"/>
</dbReference>
<dbReference type="Proteomes" id="UP001623558">
    <property type="component" value="Unassembled WGS sequence"/>
</dbReference>
<feature type="domain" description="Glycosyl hydrolase family 13 catalytic" evidence="1">
    <location>
        <begin position="98"/>
        <end position="555"/>
    </location>
</feature>
<evidence type="ECO:0000313" key="3">
    <source>
        <dbReference type="Proteomes" id="UP001623558"/>
    </source>
</evidence>
<dbReference type="Gene3D" id="1.10.1740.10">
    <property type="match status" value="1"/>
</dbReference>
<comment type="caution">
    <text evidence="2">The sequence shown here is derived from an EMBL/GenBank/DDBJ whole genome shotgun (WGS) entry which is preliminary data.</text>
</comment>
<keyword evidence="3" id="KW-1185">Reference proteome</keyword>
<dbReference type="PANTHER" id="PTHR10357:SF213">
    <property type="entry name" value="ALPHA AMYLASE CATALYTIC REGION"/>
    <property type="match status" value="1"/>
</dbReference>
<dbReference type="InterPro" id="IPR006047">
    <property type="entry name" value="GH13_cat_dom"/>
</dbReference>
<protein>
    <submittedName>
        <fullName evidence="2">Amylosucrase</fullName>
    </submittedName>
</protein>
<dbReference type="SUPFAM" id="SSF51445">
    <property type="entry name" value="(Trans)glycosidases"/>
    <property type="match status" value="1"/>
</dbReference>
<dbReference type="SUPFAM" id="SSF51011">
    <property type="entry name" value="Glycosyl hydrolase domain"/>
    <property type="match status" value="1"/>
</dbReference>
<reference evidence="2 3" key="1">
    <citation type="submission" date="2024-07" db="EMBL/GenBank/DDBJ databases">
        <authorList>
            <person name="Pitt A."/>
            <person name="Hahn M.W."/>
        </authorList>
    </citation>
    <scope>NUCLEOTIDE SEQUENCE [LARGE SCALE GENOMIC DNA]</scope>
    <source>
        <strain evidence="2 3">1-SAACH-A3</strain>
    </source>
</reference>
<dbReference type="InterPro" id="IPR044077">
    <property type="entry name" value="Amylosucrase"/>
</dbReference>
<dbReference type="Gene3D" id="3.90.400.10">
    <property type="entry name" value="Oligo-1,6-glucosidase, Domain 2"/>
    <property type="match status" value="1"/>
</dbReference>
<proteinExistence type="predicted"/>
<dbReference type="InterPro" id="IPR045857">
    <property type="entry name" value="O16G_dom_2"/>
</dbReference>
<name>A0ABW8RS31_9BACT</name>
<dbReference type="InterPro" id="IPR013780">
    <property type="entry name" value="Glyco_hydro_b"/>
</dbReference>
<dbReference type="Gene3D" id="3.20.20.80">
    <property type="entry name" value="Glycosidases"/>
    <property type="match status" value="1"/>
</dbReference>
<evidence type="ECO:0000313" key="2">
    <source>
        <dbReference type="EMBL" id="MFL0161528.1"/>
    </source>
</evidence>
<dbReference type="CDD" id="cd11324">
    <property type="entry name" value="AmyAc_Amylosucrase"/>
    <property type="match status" value="1"/>
</dbReference>
<evidence type="ECO:0000259" key="1">
    <source>
        <dbReference type="SMART" id="SM00642"/>
    </source>
</evidence>
<dbReference type="RefSeq" id="WP_406749900.1">
    <property type="nucleotide sequence ID" value="NZ_JBEWZH010000002.1"/>
</dbReference>
<dbReference type="Pfam" id="PF00128">
    <property type="entry name" value="Alpha-amylase"/>
    <property type="match status" value="1"/>
</dbReference>
<dbReference type="EMBL" id="JBEWZH010000002">
    <property type="protein sequence ID" value="MFL0161528.1"/>
    <property type="molecule type" value="Genomic_DNA"/>
</dbReference>
<accession>A0ABW8RS31</accession>
<organism evidence="2 3">
    <name type="scientific">Aquirufa salirivi</name>
    <dbReference type="NCBI Taxonomy" id="3104729"/>
    <lineage>
        <taxon>Bacteria</taxon>
        <taxon>Pseudomonadati</taxon>
        <taxon>Bacteroidota</taxon>
        <taxon>Cytophagia</taxon>
        <taxon>Cytophagales</taxon>
        <taxon>Flectobacillaceae</taxon>
        <taxon>Aquirufa</taxon>
    </lineage>
</organism>